<reference evidence="13" key="1">
    <citation type="journal article" date="2019" name="Int. J. Syst. Evol. Microbiol.">
        <title>The Global Catalogue of Microorganisms (GCM) 10K type strain sequencing project: providing services to taxonomists for standard genome sequencing and annotation.</title>
        <authorList>
            <consortium name="The Broad Institute Genomics Platform"/>
            <consortium name="The Broad Institute Genome Sequencing Center for Infectious Disease"/>
            <person name="Wu L."/>
            <person name="Ma J."/>
        </authorList>
    </citation>
    <scope>NUCLEOTIDE SEQUENCE [LARGE SCALE GENOMIC DNA]</scope>
    <source>
        <strain evidence="13">JCM 15134</strain>
    </source>
</reference>
<dbReference type="PANTHER" id="PTHR47861">
    <property type="entry name" value="FKBP-TYPE PEPTIDYL-PROLYL CIS-TRANS ISOMERASE SLYD"/>
    <property type="match status" value="1"/>
</dbReference>
<evidence type="ECO:0000256" key="10">
    <source>
        <dbReference type="RuleBase" id="RU003915"/>
    </source>
</evidence>
<dbReference type="Gene3D" id="3.10.50.40">
    <property type="match status" value="1"/>
</dbReference>
<evidence type="ECO:0000256" key="5">
    <source>
        <dbReference type="ARBA" id="ARBA00023110"/>
    </source>
</evidence>
<evidence type="ECO:0000256" key="4">
    <source>
        <dbReference type="ARBA" id="ARBA00022490"/>
    </source>
</evidence>
<dbReference type="PROSITE" id="PS50059">
    <property type="entry name" value="FKBP_PPIASE"/>
    <property type="match status" value="1"/>
</dbReference>
<proteinExistence type="inferred from homology"/>
<evidence type="ECO:0000256" key="2">
    <source>
        <dbReference type="ARBA" id="ARBA00004496"/>
    </source>
</evidence>
<keyword evidence="5 9" id="KW-0697">Rotamase</keyword>
<evidence type="ECO:0000256" key="8">
    <source>
        <dbReference type="ARBA" id="ARBA00037071"/>
    </source>
</evidence>
<dbReference type="SUPFAM" id="SSF54534">
    <property type="entry name" value="FKBP-like"/>
    <property type="match status" value="1"/>
</dbReference>
<dbReference type="GO" id="GO:0016853">
    <property type="term" value="F:isomerase activity"/>
    <property type="evidence" value="ECO:0007669"/>
    <property type="project" value="UniProtKB-KW"/>
</dbReference>
<evidence type="ECO:0000256" key="7">
    <source>
        <dbReference type="ARBA" id="ARBA00023235"/>
    </source>
</evidence>
<accession>A0ABP3TEA4</accession>
<dbReference type="InterPro" id="IPR001179">
    <property type="entry name" value="PPIase_FKBP_dom"/>
</dbReference>
<feature type="domain" description="PPIase FKBP-type" evidence="11">
    <location>
        <begin position="6"/>
        <end position="93"/>
    </location>
</feature>
<comment type="function">
    <text evidence="8">Also involved in hydrogenase metallocenter assembly, probably by participating in the nickel insertion step. This function in hydrogenase biosynthesis requires chaperone activity and the presence of the metal-binding domain, but not PPIase activity.</text>
</comment>
<keyword evidence="4" id="KW-0963">Cytoplasm</keyword>
<dbReference type="EC" id="5.2.1.8" evidence="10"/>
<name>A0ABP3TEA4_9GAMM</name>
<evidence type="ECO:0000313" key="13">
    <source>
        <dbReference type="Proteomes" id="UP001499915"/>
    </source>
</evidence>
<evidence type="ECO:0000256" key="9">
    <source>
        <dbReference type="PROSITE-ProRule" id="PRU00277"/>
    </source>
</evidence>
<evidence type="ECO:0000256" key="1">
    <source>
        <dbReference type="ARBA" id="ARBA00000971"/>
    </source>
</evidence>
<gene>
    <name evidence="12" type="ORF">GCM10009104_22780</name>
</gene>
<organism evidence="12 13">
    <name type="scientific">Marinobacterium maritimum</name>
    <dbReference type="NCBI Taxonomy" id="500162"/>
    <lineage>
        <taxon>Bacteria</taxon>
        <taxon>Pseudomonadati</taxon>
        <taxon>Pseudomonadota</taxon>
        <taxon>Gammaproteobacteria</taxon>
        <taxon>Oceanospirillales</taxon>
        <taxon>Oceanospirillaceae</taxon>
        <taxon>Marinobacterium</taxon>
    </lineage>
</organism>
<comment type="catalytic activity">
    <reaction evidence="1 9 10">
        <text>[protein]-peptidylproline (omega=180) = [protein]-peptidylproline (omega=0)</text>
        <dbReference type="Rhea" id="RHEA:16237"/>
        <dbReference type="Rhea" id="RHEA-COMP:10747"/>
        <dbReference type="Rhea" id="RHEA-COMP:10748"/>
        <dbReference type="ChEBI" id="CHEBI:83833"/>
        <dbReference type="ChEBI" id="CHEBI:83834"/>
        <dbReference type="EC" id="5.2.1.8"/>
    </reaction>
</comment>
<dbReference type="PANTHER" id="PTHR47861:SF3">
    <property type="entry name" value="FKBP-TYPE PEPTIDYL-PROLYL CIS-TRANS ISOMERASE SLYD"/>
    <property type="match status" value="1"/>
</dbReference>
<keyword evidence="7 9" id="KW-0413">Isomerase</keyword>
<keyword evidence="6" id="KW-0143">Chaperone</keyword>
<evidence type="ECO:0000259" key="11">
    <source>
        <dbReference type="PROSITE" id="PS50059"/>
    </source>
</evidence>
<dbReference type="InterPro" id="IPR046357">
    <property type="entry name" value="PPIase_dom_sf"/>
</dbReference>
<comment type="subcellular location">
    <subcellularLocation>
        <location evidence="2">Cytoplasm</location>
    </subcellularLocation>
</comment>
<evidence type="ECO:0000313" key="12">
    <source>
        <dbReference type="EMBL" id="GAA0694711.1"/>
    </source>
</evidence>
<sequence length="156" mass="17152">MHIGQDSHVCFHYALCNAEGEMLDGSRDGEPLTYIHGYRQIIPGLEQALAGRSAGECFQQRVPPELGYGERDEANILLLEREAFAEISGLKLGLFCQIEDEQGALRLGQVVALDNREVRVDTNHPFAGQALDFDIEVIEVRPATPEELAQLSGSST</sequence>
<dbReference type="EMBL" id="BAAAET010000003">
    <property type="protein sequence ID" value="GAA0694711.1"/>
    <property type="molecule type" value="Genomic_DNA"/>
</dbReference>
<comment type="caution">
    <text evidence="12">The sequence shown here is derived from an EMBL/GenBank/DDBJ whole genome shotgun (WGS) entry which is preliminary data.</text>
</comment>
<dbReference type="Pfam" id="PF00254">
    <property type="entry name" value="FKBP_C"/>
    <property type="match status" value="1"/>
</dbReference>
<dbReference type="Proteomes" id="UP001499915">
    <property type="component" value="Unassembled WGS sequence"/>
</dbReference>
<evidence type="ECO:0000256" key="6">
    <source>
        <dbReference type="ARBA" id="ARBA00023186"/>
    </source>
</evidence>
<protein>
    <recommendedName>
        <fullName evidence="10">Peptidyl-prolyl cis-trans isomerase</fullName>
        <ecNumber evidence="10">5.2.1.8</ecNumber>
    </recommendedName>
</protein>
<evidence type="ECO:0000256" key="3">
    <source>
        <dbReference type="ARBA" id="ARBA00006577"/>
    </source>
</evidence>
<dbReference type="RefSeq" id="WP_343806023.1">
    <property type="nucleotide sequence ID" value="NZ_BAAAET010000003.1"/>
</dbReference>
<keyword evidence="13" id="KW-1185">Reference proteome</keyword>
<comment type="similarity">
    <text evidence="3 10">Belongs to the FKBP-type PPIase family.</text>
</comment>